<proteinExistence type="predicted"/>
<dbReference type="SUPFAM" id="SSF81321">
    <property type="entry name" value="Family A G protein-coupled receptor-like"/>
    <property type="match status" value="1"/>
</dbReference>
<dbReference type="InterPro" id="IPR053093">
    <property type="entry name" value="GPCR-like"/>
</dbReference>
<keyword evidence="1" id="KW-1133">Transmembrane helix</keyword>
<dbReference type="WBParaSite" id="nRc.2.0.1.t19248-RA">
    <property type="protein sequence ID" value="nRc.2.0.1.t19248-RA"/>
    <property type="gene ID" value="nRc.2.0.1.g19248"/>
</dbReference>
<evidence type="ECO:0000313" key="3">
    <source>
        <dbReference type="WBParaSite" id="nRc.2.0.1.t19248-RA"/>
    </source>
</evidence>
<feature type="transmembrane region" description="Helical" evidence="1">
    <location>
        <begin position="74"/>
        <end position="98"/>
    </location>
</feature>
<keyword evidence="1" id="KW-0472">Membrane</keyword>
<dbReference type="Gene3D" id="1.20.1070.10">
    <property type="entry name" value="Rhodopsin 7-helix transmembrane proteins"/>
    <property type="match status" value="1"/>
</dbReference>
<dbReference type="AlphaFoldDB" id="A0A915IZX3"/>
<accession>A0A915IZX3</accession>
<keyword evidence="1" id="KW-0812">Transmembrane</keyword>
<sequence length="162" mass="17806">MTSACSLLTTLLSSNSTVENLTLTATAAQDSVTFLKRVSYAYVLPTIVGVGVFGDAMSILVLSHPLMRLSGVIYSYLLALAVTDIFTLLSTMPMVLWLTDIKFCSWLWAWYYAHIGFPLANAFMCASVWIVVSNDGSIFTVIARSENPYSLLIITAVVLLYR</sequence>
<reference evidence="3" key="1">
    <citation type="submission" date="2022-11" db="UniProtKB">
        <authorList>
            <consortium name="WormBaseParasite"/>
        </authorList>
    </citation>
    <scope>IDENTIFICATION</scope>
</reference>
<protein>
    <submittedName>
        <fullName evidence="3">G_PROTEIN_RECEP_F1_2 domain-containing protein</fullName>
    </submittedName>
</protein>
<evidence type="ECO:0000256" key="1">
    <source>
        <dbReference type="SAM" id="Phobius"/>
    </source>
</evidence>
<feature type="transmembrane region" description="Helical" evidence="1">
    <location>
        <begin position="40"/>
        <end position="62"/>
    </location>
</feature>
<organism evidence="2 3">
    <name type="scientific">Romanomermis culicivorax</name>
    <name type="common">Nematode worm</name>
    <dbReference type="NCBI Taxonomy" id="13658"/>
    <lineage>
        <taxon>Eukaryota</taxon>
        <taxon>Metazoa</taxon>
        <taxon>Ecdysozoa</taxon>
        <taxon>Nematoda</taxon>
        <taxon>Enoplea</taxon>
        <taxon>Dorylaimia</taxon>
        <taxon>Mermithida</taxon>
        <taxon>Mermithoidea</taxon>
        <taxon>Mermithidae</taxon>
        <taxon>Romanomermis</taxon>
    </lineage>
</organism>
<dbReference type="PANTHER" id="PTHR47760">
    <property type="entry name" value="G-PROTEIN COUPLED RECEPTOR B0563.6-LIKE PROTEIN-RELATED"/>
    <property type="match status" value="1"/>
</dbReference>
<evidence type="ECO:0000313" key="2">
    <source>
        <dbReference type="Proteomes" id="UP000887565"/>
    </source>
</evidence>
<dbReference type="PANTHER" id="PTHR47760:SF1">
    <property type="entry name" value="G-PROTEIN COUPLED RECEPTORS FAMILY 1 PROFILE DOMAIN-CONTAINING PROTEIN"/>
    <property type="match status" value="1"/>
</dbReference>
<keyword evidence="2" id="KW-1185">Reference proteome</keyword>
<name>A0A915IZX3_ROMCU</name>
<feature type="transmembrane region" description="Helical" evidence="1">
    <location>
        <begin position="110"/>
        <end position="132"/>
    </location>
</feature>
<dbReference type="Proteomes" id="UP000887565">
    <property type="component" value="Unplaced"/>
</dbReference>